<dbReference type="PANTHER" id="PTHR42852:SF6">
    <property type="entry name" value="THIOL:DISULFIDE INTERCHANGE PROTEIN DSBE"/>
    <property type="match status" value="1"/>
</dbReference>
<reference evidence="7 8" key="1">
    <citation type="submission" date="2020-08" db="EMBL/GenBank/DDBJ databases">
        <title>Genome public.</title>
        <authorList>
            <person name="Liu C."/>
            <person name="Sun Q."/>
        </authorList>
    </citation>
    <scope>NUCLEOTIDE SEQUENCE [LARGE SCALE GENOMIC DNA]</scope>
    <source>
        <strain evidence="7 8">New-7</strain>
    </source>
</reference>
<feature type="domain" description="Thioredoxin" evidence="6">
    <location>
        <begin position="216"/>
        <end position="361"/>
    </location>
</feature>
<name>A0ABR7CMY0_9BACT</name>
<evidence type="ECO:0000256" key="5">
    <source>
        <dbReference type="SAM" id="SignalP"/>
    </source>
</evidence>
<organism evidence="7 8">
    <name type="scientific">Alistipes hominis</name>
    <dbReference type="NCBI Taxonomy" id="2763015"/>
    <lineage>
        <taxon>Bacteria</taxon>
        <taxon>Pseudomonadati</taxon>
        <taxon>Bacteroidota</taxon>
        <taxon>Bacteroidia</taxon>
        <taxon>Bacteroidales</taxon>
        <taxon>Rikenellaceae</taxon>
        <taxon>Alistipes</taxon>
    </lineage>
</organism>
<evidence type="ECO:0000259" key="6">
    <source>
        <dbReference type="PROSITE" id="PS51352"/>
    </source>
</evidence>
<dbReference type="InterPro" id="IPR017937">
    <property type="entry name" value="Thioredoxin_CS"/>
</dbReference>
<dbReference type="Pfam" id="PF14289">
    <property type="entry name" value="DUF4369"/>
    <property type="match status" value="1"/>
</dbReference>
<keyword evidence="2" id="KW-0201">Cytochrome c-type biogenesis</keyword>
<dbReference type="PROSITE" id="PS00194">
    <property type="entry name" value="THIOREDOXIN_1"/>
    <property type="match status" value="1"/>
</dbReference>
<evidence type="ECO:0000256" key="2">
    <source>
        <dbReference type="ARBA" id="ARBA00022748"/>
    </source>
</evidence>
<dbReference type="SUPFAM" id="SSF52833">
    <property type="entry name" value="Thioredoxin-like"/>
    <property type="match status" value="1"/>
</dbReference>
<sequence length="373" mass="40487">MKKYLISSIVAAAVLCSCAQPKQQTGYRIDGEIAGVAGKVYLTVFEGKLPRVIDSAEVKNGAFEFSGDCAVPIFAAVETPGVPLVRFFLENSPMIRIVGAADRPQDIRVTGSATEDLYRQFLGQADSVAKLLDSDSVKLSSTRIAFDLEKQRDSLGRVFVRKHSGSVAAAYVLFRGLSYEMSAKEIRQALDGLTPPASASVYAELLEKMAAALARTEPGQKYVDISVPDTAGMELPLSRFVGEGKYVLLDFWASWCPPCRAEIPNLVTAYKEFHSKGFEIYAVSLDKNRKAWLDGIKMFKMDWPQVGTLKFWESAAAETYGVRSIPSNVLIGPDGTILARNLMGSVLLQKLGELLVPQPSKSAAASENSAPAN</sequence>
<dbReference type="CDD" id="cd02966">
    <property type="entry name" value="TlpA_like_family"/>
    <property type="match status" value="1"/>
</dbReference>
<dbReference type="Proteomes" id="UP000636891">
    <property type="component" value="Unassembled WGS sequence"/>
</dbReference>
<evidence type="ECO:0000313" key="7">
    <source>
        <dbReference type="EMBL" id="MBC5616575.1"/>
    </source>
</evidence>
<keyword evidence="3" id="KW-1015">Disulfide bond</keyword>
<proteinExistence type="predicted"/>
<evidence type="ECO:0000256" key="3">
    <source>
        <dbReference type="ARBA" id="ARBA00023157"/>
    </source>
</evidence>
<comment type="caution">
    <text evidence="7">The sequence shown here is derived from an EMBL/GenBank/DDBJ whole genome shotgun (WGS) entry which is preliminary data.</text>
</comment>
<dbReference type="InterPro" id="IPR050553">
    <property type="entry name" value="Thioredoxin_ResA/DsbE_sf"/>
</dbReference>
<dbReference type="InterPro" id="IPR025380">
    <property type="entry name" value="DUF4369"/>
</dbReference>
<dbReference type="InterPro" id="IPR036249">
    <property type="entry name" value="Thioredoxin-like_sf"/>
</dbReference>
<evidence type="ECO:0000256" key="4">
    <source>
        <dbReference type="ARBA" id="ARBA00023284"/>
    </source>
</evidence>
<evidence type="ECO:0000256" key="1">
    <source>
        <dbReference type="ARBA" id="ARBA00004196"/>
    </source>
</evidence>
<dbReference type="EMBL" id="JACOOK010000003">
    <property type="protein sequence ID" value="MBC5616575.1"/>
    <property type="molecule type" value="Genomic_DNA"/>
</dbReference>
<dbReference type="RefSeq" id="WP_118657152.1">
    <property type="nucleotide sequence ID" value="NZ_JACOOK010000003.1"/>
</dbReference>
<protein>
    <submittedName>
        <fullName evidence="7">AhpC/TSA family protein</fullName>
    </submittedName>
</protein>
<feature type="signal peptide" evidence="5">
    <location>
        <begin position="1"/>
        <end position="19"/>
    </location>
</feature>
<keyword evidence="4" id="KW-0676">Redox-active center</keyword>
<gene>
    <name evidence="7" type="ORF">H8S08_06020</name>
</gene>
<accession>A0ABR7CMY0</accession>
<keyword evidence="5" id="KW-0732">Signal</keyword>
<comment type="subcellular location">
    <subcellularLocation>
        <location evidence="1">Cell envelope</location>
    </subcellularLocation>
</comment>
<keyword evidence="8" id="KW-1185">Reference proteome</keyword>
<dbReference type="PROSITE" id="PS51352">
    <property type="entry name" value="THIOREDOXIN_2"/>
    <property type="match status" value="1"/>
</dbReference>
<evidence type="ECO:0000313" key="8">
    <source>
        <dbReference type="Proteomes" id="UP000636891"/>
    </source>
</evidence>
<dbReference type="Gene3D" id="3.40.30.10">
    <property type="entry name" value="Glutaredoxin"/>
    <property type="match status" value="1"/>
</dbReference>
<dbReference type="InterPro" id="IPR000866">
    <property type="entry name" value="AhpC/TSA"/>
</dbReference>
<dbReference type="Pfam" id="PF00578">
    <property type="entry name" value="AhpC-TSA"/>
    <property type="match status" value="1"/>
</dbReference>
<dbReference type="InterPro" id="IPR013766">
    <property type="entry name" value="Thioredoxin_domain"/>
</dbReference>
<dbReference type="PANTHER" id="PTHR42852">
    <property type="entry name" value="THIOL:DISULFIDE INTERCHANGE PROTEIN DSBE"/>
    <property type="match status" value="1"/>
</dbReference>
<dbReference type="PROSITE" id="PS51257">
    <property type="entry name" value="PROKAR_LIPOPROTEIN"/>
    <property type="match status" value="1"/>
</dbReference>
<feature type="chain" id="PRO_5047131092" evidence="5">
    <location>
        <begin position="20"/>
        <end position="373"/>
    </location>
</feature>